<accession>A1SWY5</accession>
<dbReference type="Proteomes" id="UP000000639">
    <property type="component" value="Chromosome"/>
</dbReference>
<dbReference type="eggNOG" id="COG0517">
    <property type="taxonomic scope" value="Bacteria"/>
</dbReference>
<dbReference type="KEGG" id="pin:Ping_2259"/>
<dbReference type="InterPro" id="IPR046342">
    <property type="entry name" value="CBS_dom_sf"/>
</dbReference>
<name>A1SWY5_PSYIN</name>
<dbReference type="PANTHER" id="PTHR43080">
    <property type="entry name" value="CBS DOMAIN-CONTAINING PROTEIN CBSX3, MITOCHONDRIAL"/>
    <property type="match status" value="1"/>
</dbReference>
<organism evidence="4 5">
    <name type="scientific">Psychromonas ingrahamii (strain DSM 17664 / CCUG 51855 / 37)</name>
    <dbReference type="NCBI Taxonomy" id="357804"/>
    <lineage>
        <taxon>Bacteria</taxon>
        <taxon>Pseudomonadati</taxon>
        <taxon>Pseudomonadota</taxon>
        <taxon>Gammaproteobacteria</taxon>
        <taxon>Alteromonadales</taxon>
        <taxon>Psychromonadaceae</taxon>
        <taxon>Psychromonas</taxon>
    </lineage>
</organism>
<evidence type="ECO:0000313" key="5">
    <source>
        <dbReference type="Proteomes" id="UP000000639"/>
    </source>
</evidence>
<evidence type="ECO:0000259" key="3">
    <source>
        <dbReference type="PROSITE" id="PS51371"/>
    </source>
</evidence>
<keyword evidence="5" id="KW-1185">Reference proteome</keyword>
<gene>
    <name evidence="4" type="ordered locus">Ping_2259</name>
</gene>
<dbReference type="PANTHER" id="PTHR43080:SF2">
    <property type="entry name" value="CBS DOMAIN-CONTAINING PROTEIN"/>
    <property type="match status" value="1"/>
</dbReference>
<reference evidence="4 5" key="1">
    <citation type="submission" date="2007-01" db="EMBL/GenBank/DDBJ databases">
        <title>Complete sequence of Psychromonas ingrahamii 37.</title>
        <authorList>
            <consortium name="US DOE Joint Genome Institute"/>
            <person name="Copeland A."/>
            <person name="Lucas S."/>
            <person name="Lapidus A."/>
            <person name="Barry K."/>
            <person name="Detter J.C."/>
            <person name="Glavina del Rio T."/>
            <person name="Hammon N."/>
            <person name="Israni S."/>
            <person name="Dalin E."/>
            <person name="Tice H."/>
            <person name="Pitluck S."/>
            <person name="Thompson L.S."/>
            <person name="Brettin T."/>
            <person name="Bruce D."/>
            <person name="Han C."/>
            <person name="Tapia R."/>
            <person name="Schmutz J."/>
            <person name="Larimer F."/>
            <person name="Land M."/>
            <person name="Hauser L."/>
            <person name="Kyrpides N."/>
            <person name="Ivanova N."/>
            <person name="Staley J."/>
            <person name="Richardson P."/>
        </authorList>
    </citation>
    <scope>NUCLEOTIDE SEQUENCE [LARGE SCALE GENOMIC DNA]</scope>
    <source>
        <strain evidence="4 5">37</strain>
    </source>
</reference>
<proteinExistence type="predicted"/>
<dbReference type="HOGENOM" id="CLU_040681_9_2_6"/>
<dbReference type="EMBL" id="CP000510">
    <property type="protein sequence ID" value="ABM04000.1"/>
    <property type="molecule type" value="Genomic_DNA"/>
</dbReference>
<dbReference type="CDD" id="cd04629">
    <property type="entry name" value="CBS_pair_bac"/>
    <property type="match status" value="1"/>
</dbReference>
<dbReference type="InterPro" id="IPR044729">
    <property type="entry name" value="CBS_bac"/>
</dbReference>
<dbReference type="InterPro" id="IPR000644">
    <property type="entry name" value="CBS_dom"/>
</dbReference>
<evidence type="ECO:0000313" key="4">
    <source>
        <dbReference type="EMBL" id="ABM04000.1"/>
    </source>
</evidence>
<dbReference type="Pfam" id="PF00571">
    <property type="entry name" value="CBS"/>
    <property type="match status" value="2"/>
</dbReference>
<dbReference type="RefSeq" id="WP_011770560.1">
    <property type="nucleotide sequence ID" value="NC_008709.1"/>
</dbReference>
<evidence type="ECO:0000256" key="2">
    <source>
        <dbReference type="PROSITE-ProRule" id="PRU00703"/>
    </source>
</evidence>
<dbReference type="SUPFAM" id="SSF54631">
    <property type="entry name" value="CBS-domain pair"/>
    <property type="match status" value="1"/>
</dbReference>
<protein>
    <submittedName>
        <fullName evidence="4">Putative signal transduction protein with CBS domains</fullName>
    </submittedName>
</protein>
<dbReference type="STRING" id="357804.Ping_2259"/>
<keyword evidence="1 2" id="KW-0129">CBS domain</keyword>
<evidence type="ECO:0000256" key="1">
    <source>
        <dbReference type="ARBA" id="ARBA00023122"/>
    </source>
</evidence>
<sequence length="138" mass="15250">MENLQILHCMSGKSIFFKKEMPIESAVTKLLVSKEIGGPVLDDRGHVIGWLSEQDCLAKMLAASYYCELVALVEDVMVNTPLTVKATMSIIDLAQLMLSAKPKIYPVVDENNKFIGLISRKDVLAGMSKQFNICSPVM</sequence>
<dbReference type="PROSITE" id="PS51371">
    <property type="entry name" value="CBS"/>
    <property type="match status" value="1"/>
</dbReference>
<feature type="domain" description="CBS" evidence="3">
    <location>
        <begin position="77"/>
        <end position="137"/>
    </location>
</feature>
<dbReference type="InterPro" id="IPR051257">
    <property type="entry name" value="Diverse_CBS-Domain"/>
</dbReference>
<dbReference type="Gene3D" id="3.10.580.10">
    <property type="entry name" value="CBS-domain"/>
    <property type="match status" value="1"/>
</dbReference>
<dbReference type="AlphaFoldDB" id="A1SWY5"/>